<dbReference type="EnsemblProtists" id="Phyra84319">
    <property type="protein sequence ID" value="Phyra84319"/>
    <property type="gene ID" value="Phyra84319"/>
</dbReference>
<dbReference type="VEuPathDB" id="FungiDB:KRP22_2105"/>
<dbReference type="eggNOG" id="KOG4177">
    <property type="taxonomic scope" value="Eukaryota"/>
</dbReference>
<keyword evidence="5" id="KW-1185">Reference proteome</keyword>
<protein>
    <submittedName>
        <fullName evidence="4">Uncharacterized protein</fullName>
    </submittedName>
</protein>
<dbReference type="Pfam" id="PF13857">
    <property type="entry name" value="Ank_5"/>
    <property type="match status" value="1"/>
</dbReference>
<name>H3H1X6_PHYRM</name>
<keyword evidence="2 3" id="KW-0040">ANK repeat</keyword>
<sequence>MRDPRETLSIPSDDLSMDQVHAAWLAAGACGDIETMRHLRAQHPSWENFHLTTLGASALHTAAWEGSLGIVELVLEAGQDPDTRDDGGLTPMMVAMLCHNVIVTRCVFQNGQVVRRNAVVDCRDEENELLDQVLAIFRLLLRHGADVNMRNQEGSAALHFAANGDALDVAKLLLDVGADIDVQDQDGKTPLHQSIHEGSLLVANLLVSRGAQIDLENEQGISPLTLSIQQRSTTMLQIILNQHHMVATAERRDFAAGVLLNAVECEAEEGVRVVVEGEYANVTACNAAGETALHRAITKRNPQLMELLISLDPAAQSLSATTVAGDTPAHYAARYGSSREMETLRNHLSRVFGDLRGLDPENNPFNATNNEGFTCLYFAEISGAPVDRRLEERDAIAQILLQHGARLFPSDCVVIRPISGQVVLHGQVRRGVALWVREASDEIHENDDDDDDEEIGAAEAQVSLPFFTW</sequence>
<reference evidence="5" key="1">
    <citation type="journal article" date="2006" name="Science">
        <title>Phytophthora genome sequences uncover evolutionary origins and mechanisms of pathogenesis.</title>
        <authorList>
            <person name="Tyler B.M."/>
            <person name="Tripathy S."/>
            <person name="Zhang X."/>
            <person name="Dehal P."/>
            <person name="Jiang R.H."/>
            <person name="Aerts A."/>
            <person name="Arredondo F.D."/>
            <person name="Baxter L."/>
            <person name="Bensasson D."/>
            <person name="Beynon J.L."/>
            <person name="Chapman J."/>
            <person name="Damasceno C.M."/>
            <person name="Dorrance A.E."/>
            <person name="Dou D."/>
            <person name="Dickerman A.W."/>
            <person name="Dubchak I.L."/>
            <person name="Garbelotto M."/>
            <person name="Gijzen M."/>
            <person name="Gordon S.G."/>
            <person name="Govers F."/>
            <person name="Grunwald N.J."/>
            <person name="Huang W."/>
            <person name="Ivors K.L."/>
            <person name="Jones R.W."/>
            <person name="Kamoun S."/>
            <person name="Krampis K."/>
            <person name="Lamour K.H."/>
            <person name="Lee M.K."/>
            <person name="McDonald W.H."/>
            <person name="Medina M."/>
            <person name="Meijer H.J."/>
            <person name="Nordberg E.K."/>
            <person name="Maclean D.J."/>
            <person name="Ospina-Giraldo M.D."/>
            <person name="Morris P.F."/>
            <person name="Phuntumart V."/>
            <person name="Putnam N.H."/>
            <person name="Rash S."/>
            <person name="Rose J.K."/>
            <person name="Sakihama Y."/>
            <person name="Salamov A.A."/>
            <person name="Savidor A."/>
            <person name="Scheuring C.F."/>
            <person name="Smith B.M."/>
            <person name="Sobral B.W."/>
            <person name="Terry A."/>
            <person name="Torto-Alalibo T.A."/>
            <person name="Win J."/>
            <person name="Xu Z."/>
            <person name="Zhang H."/>
            <person name="Grigoriev I.V."/>
            <person name="Rokhsar D.S."/>
            <person name="Boore J.L."/>
        </authorList>
    </citation>
    <scope>NUCLEOTIDE SEQUENCE [LARGE SCALE GENOMIC DNA]</scope>
    <source>
        <strain evidence="5">Pr102</strain>
    </source>
</reference>
<reference evidence="4" key="2">
    <citation type="submission" date="2015-06" db="UniProtKB">
        <authorList>
            <consortium name="EnsemblProtists"/>
        </authorList>
    </citation>
    <scope>IDENTIFICATION</scope>
    <source>
        <strain evidence="4">Pr102</strain>
    </source>
</reference>
<dbReference type="InterPro" id="IPR002110">
    <property type="entry name" value="Ankyrin_rpt"/>
</dbReference>
<dbReference type="SUPFAM" id="SSF48403">
    <property type="entry name" value="Ankyrin repeat"/>
    <property type="match status" value="1"/>
</dbReference>
<dbReference type="PROSITE" id="PS50088">
    <property type="entry name" value="ANK_REPEAT"/>
    <property type="match status" value="3"/>
</dbReference>
<evidence type="ECO:0000256" key="3">
    <source>
        <dbReference type="PROSITE-ProRule" id="PRU00023"/>
    </source>
</evidence>
<dbReference type="SMART" id="SM00248">
    <property type="entry name" value="ANK"/>
    <property type="match status" value="8"/>
</dbReference>
<dbReference type="PRINTS" id="PR01415">
    <property type="entry name" value="ANKYRIN"/>
</dbReference>
<dbReference type="Gene3D" id="1.25.40.20">
    <property type="entry name" value="Ankyrin repeat-containing domain"/>
    <property type="match status" value="3"/>
</dbReference>
<feature type="repeat" description="ANK" evidence="3">
    <location>
        <begin position="54"/>
        <end position="86"/>
    </location>
</feature>
<dbReference type="PANTHER" id="PTHR24193">
    <property type="entry name" value="ANKYRIN REPEAT PROTEIN"/>
    <property type="match status" value="1"/>
</dbReference>
<dbReference type="OMA" id="NAVECEA"/>
<dbReference type="EMBL" id="DS566106">
    <property type="status" value="NOT_ANNOTATED_CDS"/>
    <property type="molecule type" value="Genomic_DNA"/>
</dbReference>
<proteinExistence type="predicted"/>
<evidence type="ECO:0000313" key="5">
    <source>
        <dbReference type="Proteomes" id="UP000005238"/>
    </source>
</evidence>
<organism evidence="4 5">
    <name type="scientific">Phytophthora ramorum</name>
    <name type="common">Sudden oak death agent</name>
    <dbReference type="NCBI Taxonomy" id="164328"/>
    <lineage>
        <taxon>Eukaryota</taxon>
        <taxon>Sar</taxon>
        <taxon>Stramenopiles</taxon>
        <taxon>Oomycota</taxon>
        <taxon>Peronosporomycetes</taxon>
        <taxon>Peronosporales</taxon>
        <taxon>Peronosporaceae</taxon>
        <taxon>Phytophthora</taxon>
    </lineage>
</organism>
<dbReference type="PANTHER" id="PTHR24193:SF121">
    <property type="entry name" value="ADA2A-CONTAINING COMPLEX COMPONENT 3, ISOFORM D"/>
    <property type="match status" value="1"/>
</dbReference>
<dbReference type="HOGENOM" id="CLU_033686_0_0_1"/>
<evidence type="ECO:0000256" key="1">
    <source>
        <dbReference type="ARBA" id="ARBA00022737"/>
    </source>
</evidence>
<dbReference type="Pfam" id="PF12796">
    <property type="entry name" value="Ank_2"/>
    <property type="match status" value="2"/>
</dbReference>
<accession>H3H1X6</accession>
<evidence type="ECO:0000313" key="4">
    <source>
        <dbReference type="EnsemblProtists" id="Phyra84319"/>
    </source>
</evidence>
<feature type="repeat" description="ANK" evidence="3">
    <location>
        <begin position="153"/>
        <end position="185"/>
    </location>
</feature>
<feature type="repeat" description="ANK" evidence="3">
    <location>
        <begin position="186"/>
        <end position="218"/>
    </location>
</feature>
<dbReference type="InterPro" id="IPR050663">
    <property type="entry name" value="Ankyrin-SOCS_Box"/>
</dbReference>
<dbReference type="STRING" id="164328.H3H1X6"/>
<dbReference type="InParanoid" id="H3H1X6"/>
<keyword evidence="1" id="KW-0677">Repeat</keyword>
<dbReference type="PROSITE" id="PS51257">
    <property type="entry name" value="PROKAR_LIPOPROTEIN"/>
    <property type="match status" value="1"/>
</dbReference>
<dbReference type="VEuPathDB" id="FungiDB:KRP23_4672"/>
<dbReference type="InterPro" id="IPR036770">
    <property type="entry name" value="Ankyrin_rpt-contain_sf"/>
</dbReference>
<dbReference type="AlphaFoldDB" id="H3H1X6"/>
<dbReference type="Proteomes" id="UP000005238">
    <property type="component" value="Unassembled WGS sequence"/>
</dbReference>
<dbReference type="PROSITE" id="PS50297">
    <property type="entry name" value="ANK_REP_REGION"/>
    <property type="match status" value="3"/>
</dbReference>
<evidence type="ECO:0000256" key="2">
    <source>
        <dbReference type="ARBA" id="ARBA00023043"/>
    </source>
</evidence>